<dbReference type="Proteomes" id="UP000314985">
    <property type="component" value="Chromosome 13"/>
</dbReference>
<feature type="compositionally biased region" description="Basic and acidic residues" evidence="1">
    <location>
        <begin position="326"/>
        <end position="336"/>
    </location>
</feature>
<proteinExistence type="predicted"/>
<feature type="compositionally biased region" description="Basic residues" evidence="1">
    <location>
        <begin position="338"/>
        <end position="347"/>
    </location>
</feature>
<dbReference type="AlphaFoldDB" id="A0A4X1U3M7"/>
<accession>A0A4X1U3M7</accession>
<reference evidence="3 4" key="1">
    <citation type="submission" date="2017-08" db="EMBL/GenBank/DDBJ databases">
        <title>USMARCv1.0.</title>
        <authorList>
            <person name="Hannum G.I."/>
            <person name="Koren S."/>
            <person name="Schroeder S.G."/>
            <person name="Chin S.C."/>
            <person name="Nonneman D.J."/>
            <person name="Becker S.A."/>
            <person name="Rosen B.D."/>
            <person name="Bickhart D.M."/>
            <person name="Putnam N.H."/>
            <person name="Green R.E."/>
            <person name="Tuggle C.K."/>
            <person name="Liu H."/>
            <person name="Rohrer G.A."/>
            <person name="Warr A."/>
            <person name="Hall R."/>
            <person name="Kim K."/>
            <person name="Hume D.A."/>
            <person name="Talbot R."/>
            <person name="Chow W."/>
            <person name="Howe K."/>
            <person name="Schwartz A.S."/>
            <person name="Watson M."/>
            <person name="Archibald A.L."/>
            <person name="Phillippy A.M."/>
            <person name="Smith T.P.L."/>
        </authorList>
    </citation>
    <scope>NUCLEOTIDE SEQUENCE [LARGE SCALE GENOMIC DNA]</scope>
</reference>
<dbReference type="Pfam" id="PF15084">
    <property type="entry name" value="DUF4550"/>
    <property type="match status" value="1"/>
</dbReference>
<evidence type="ECO:0000313" key="4">
    <source>
        <dbReference type="Proteomes" id="UP000314985"/>
    </source>
</evidence>
<name>A0A4X1U3M7_PIG</name>
<dbReference type="InterPro" id="IPR027876">
    <property type="entry name" value="DUF4550"/>
</dbReference>
<evidence type="ECO:0000259" key="2">
    <source>
        <dbReference type="Pfam" id="PF15084"/>
    </source>
</evidence>
<dbReference type="PANTHER" id="PTHR33667">
    <property type="entry name" value="SI:DKEY-57N24.6"/>
    <property type="match status" value="1"/>
</dbReference>
<feature type="region of interest" description="Disordered" evidence="1">
    <location>
        <begin position="326"/>
        <end position="360"/>
    </location>
</feature>
<evidence type="ECO:0000313" key="3">
    <source>
        <dbReference type="Ensembl" id="ENSSSCP00070022421.1"/>
    </source>
</evidence>
<protein>
    <recommendedName>
        <fullName evidence="2">DUF4550 domain-containing protein</fullName>
    </recommendedName>
</protein>
<dbReference type="Ensembl" id="ENSSSCT00070026972.1">
    <property type="protein sequence ID" value="ENSSSCP00070022421.1"/>
    <property type="gene ID" value="ENSSSCG00070013811.1"/>
</dbReference>
<organism evidence="3 4">
    <name type="scientific">Sus scrofa</name>
    <name type="common">Pig</name>
    <dbReference type="NCBI Taxonomy" id="9823"/>
    <lineage>
        <taxon>Eukaryota</taxon>
        <taxon>Metazoa</taxon>
        <taxon>Chordata</taxon>
        <taxon>Craniata</taxon>
        <taxon>Vertebrata</taxon>
        <taxon>Euteleostomi</taxon>
        <taxon>Mammalia</taxon>
        <taxon>Eutheria</taxon>
        <taxon>Laurasiatheria</taxon>
        <taxon>Artiodactyla</taxon>
        <taxon>Suina</taxon>
        <taxon>Suidae</taxon>
        <taxon>Sus</taxon>
    </lineage>
</organism>
<dbReference type="PANTHER" id="PTHR33667:SF7">
    <property type="entry name" value="RIKEN CDNA 1810020O05 GENE"/>
    <property type="match status" value="1"/>
</dbReference>
<sequence length="1141" mass="130160">MSLHAWEWEDEDQASMGPMSSISSFYGSESQCEAEEHLVVRAWAQESDSNHPCSSESSDRPASTFTSDMPHVVPCKFIISLAFPVTAGHKGKYSSFIEKYRRHTKMDKAIAKVRYYCHIEYFLLPGDVEPQKVDMVVFPASAKVFLDSGIKTVRPWQEGDKVWVSWTQTFNINMTKELLKTINFHKITLRLWDTKDKVSKKVRYYRLKPSVFSEDTGSFEEVKHLVLSQRRLSEQSIHIKEELHQEHTPGKPEKAIKSLKTLQETEMLPRSTEDYEKLLRTEDLATGRWGASKPVMSSGGATMSEMRQLIERPSHSSVTNLLEKQKFQIKQKESNGQRKSRRRRKKSRLEEETDSSLAGLGRQSPISIQLAMMPLLAGWQTVVSHGHRRSTNILDCFLTLKTEVPLMTEEQKQELNPLTIKIKCVSCLPSQPVSIPELERLCMPVYCRYQFHETPVHRTEGQPHGNRVYFQDVNVIFLGAMHPSDLREYLEGPPMVVEVHDRDRKLEGYSRKPTLFGEDPLDSYLNLQALISPKETENNPFEYREKTWDPYGVAQVSFADLLLGHKFLNLAVPVHSCKPKATAVGQHCRSRKVVGSQAPRGGLQCGPMPTGNYLEASTLLKLRVDVAVPLRARPEAPEPPAAQFGRIIFVFDSRKITLLLSLLQDITMINARALDLDVYPLEDMQQILSAFKMRVKIQERQDLDVLTGFHLLDGRVHLLILEGLAEQGLKQLWEGHQSRVPQAEQGGYKVLYNSELRFRSRLYADLETVLYHVRLFQPLAQLVKHTVLYVRNTVPQPVFQALNRIYCICQYSARLRDVVTGDLLPSSAMIKELSQEFGIPISQEDLTEGKLLAVSPPPAPNLDFWSRKSTLTSEIQVHQEKYLQWRNTMILKSKEQKRSLIQKNITGAYQVIKKPPKSVVKVIRITAPAKDAVYNYSIQTLNSAELAKKELYREMGKEPRKRFTYSQNYLSAMVEPQDTEEEKRKAMRKSRQAWLTPNGFQVVGLHSMEWTPHLGLLPPIDATTEEWREKALFANVLEPVLHRERWCWDRRHQDFDLYTQPPPFLELPPPPKPRTGNNSLCEAGLLVPWAGSSCVLCRGHSPSMLEIKVHIERCAGTLAATGLGMCHVTAGRSPCSSRPVS</sequence>
<feature type="domain" description="DUF4550" evidence="2">
    <location>
        <begin position="115"/>
        <end position="208"/>
    </location>
</feature>
<reference evidence="3" key="2">
    <citation type="submission" date="2025-08" db="UniProtKB">
        <authorList>
            <consortium name="Ensembl"/>
        </authorList>
    </citation>
    <scope>IDENTIFICATION</scope>
</reference>
<evidence type="ECO:0000256" key="1">
    <source>
        <dbReference type="SAM" id="MobiDB-lite"/>
    </source>
</evidence>